<protein>
    <submittedName>
        <fullName evidence="2">Uncharacterized protein</fullName>
    </submittedName>
</protein>
<accession>A0ABY3R7I5</accession>
<sequence>MRTVDQIMGGANSFIDRMSDGLKVVGSGNTAGLIGMIAALNSIQSGHAETVNLLKPAAIIFALGIFLFSGGYLFLMYSYAYLESYLAKLYPNLNPMPDEDVRVEQAEPAKVASVSYMHWSILCGLASTFVFFCGFVTAFTALVRY</sequence>
<keyword evidence="1" id="KW-0472">Membrane</keyword>
<organism evidence="2 3">
    <name type="scientific">Bradyrhizobium ontarionense</name>
    <dbReference type="NCBI Taxonomy" id="2898149"/>
    <lineage>
        <taxon>Bacteria</taxon>
        <taxon>Pseudomonadati</taxon>
        <taxon>Pseudomonadota</taxon>
        <taxon>Alphaproteobacteria</taxon>
        <taxon>Hyphomicrobiales</taxon>
        <taxon>Nitrobacteraceae</taxon>
        <taxon>Bradyrhizobium</taxon>
    </lineage>
</organism>
<reference evidence="2" key="1">
    <citation type="journal article" date="2024" name="Antonie Van Leeuwenhoek">
        <title>Bradyrhizobium ontarionense sp. nov., a novel bacterial symbiont isolated from Aeschynomene indica (Indian jointvetch), harbours photosynthesis, nitrogen fixation and nitrous oxide (N2O) reductase genes.</title>
        <authorList>
            <person name="Bromfield E.S.P."/>
            <person name="Cloutier S."/>
        </authorList>
    </citation>
    <scope>NUCLEOTIDE SEQUENCE</scope>
    <source>
        <strain evidence="2">A19</strain>
    </source>
</reference>
<feature type="transmembrane region" description="Helical" evidence="1">
    <location>
        <begin position="119"/>
        <end position="143"/>
    </location>
</feature>
<proteinExistence type="predicted"/>
<gene>
    <name evidence="2" type="ORF">LQG66_28450</name>
</gene>
<evidence type="ECO:0000313" key="3">
    <source>
        <dbReference type="Proteomes" id="UP001431010"/>
    </source>
</evidence>
<evidence type="ECO:0000256" key="1">
    <source>
        <dbReference type="SAM" id="Phobius"/>
    </source>
</evidence>
<keyword evidence="3" id="KW-1185">Reference proteome</keyword>
<dbReference type="RefSeq" id="WP_231319163.1">
    <property type="nucleotide sequence ID" value="NZ_CP088156.1"/>
</dbReference>
<keyword evidence="1" id="KW-0812">Transmembrane</keyword>
<dbReference type="EMBL" id="CP088156">
    <property type="protein sequence ID" value="UFZ03139.1"/>
    <property type="molecule type" value="Genomic_DNA"/>
</dbReference>
<evidence type="ECO:0000313" key="2">
    <source>
        <dbReference type="EMBL" id="UFZ03139.1"/>
    </source>
</evidence>
<keyword evidence="1" id="KW-1133">Transmembrane helix</keyword>
<dbReference type="Proteomes" id="UP001431010">
    <property type="component" value="Chromosome"/>
</dbReference>
<name>A0ABY3R7I5_9BRAD</name>
<feature type="transmembrane region" description="Helical" evidence="1">
    <location>
        <begin position="57"/>
        <end position="82"/>
    </location>
</feature>